<name>A0A1V3JA14_9PAST</name>
<feature type="transmembrane region" description="Helical" evidence="1">
    <location>
        <begin position="39"/>
        <end position="59"/>
    </location>
</feature>
<feature type="transmembrane region" description="Helical" evidence="1">
    <location>
        <begin position="111"/>
        <end position="131"/>
    </location>
</feature>
<keyword evidence="1" id="KW-0812">Transmembrane</keyword>
<evidence type="ECO:0000313" key="2">
    <source>
        <dbReference type="EMBL" id="OOF52402.1"/>
    </source>
</evidence>
<feature type="transmembrane region" description="Helical" evidence="1">
    <location>
        <begin position="7"/>
        <end position="27"/>
    </location>
</feature>
<dbReference type="Proteomes" id="UP000188541">
    <property type="component" value="Unassembled WGS sequence"/>
</dbReference>
<gene>
    <name evidence="2" type="ORF">BKK55_12175</name>
</gene>
<evidence type="ECO:0000313" key="3">
    <source>
        <dbReference type="Proteomes" id="UP000188541"/>
    </source>
</evidence>
<evidence type="ECO:0008006" key="4">
    <source>
        <dbReference type="Google" id="ProtNLM"/>
    </source>
</evidence>
<dbReference type="STRING" id="1908266.BKK55_12175"/>
<feature type="transmembrane region" description="Helical" evidence="1">
    <location>
        <begin position="176"/>
        <end position="193"/>
    </location>
</feature>
<organism evidence="2 3">
    <name type="scientific">Rodentibacter genomosp. 2</name>
    <dbReference type="NCBI Taxonomy" id="1908266"/>
    <lineage>
        <taxon>Bacteria</taxon>
        <taxon>Pseudomonadati</taxon>
        <taxon>Pseudomonadota</taxon>
        <taxon>Gammaproteobacteria</taxon>
        <taxon>Pasteurellales</taxon>
        <taxon>Pasteurellaceae</taxon>
        <taxon>Rodentibacter</taxon>
    </lineage>
</organism>
<feature type="transmembrane region" description="Helical" evidence="1">
    <location>
        <begin position="199"/>
        <end position="217"/>
    </location>
</feature>
<dbReference type="RefSeq" id="WP_077551896.1">
    <property type="nucleotide sequence ID" value="NZ_MLHO01000104.1"/>
</dbReference>
<dbReference type="EMBL" id="MLHO01000104">
    <property type="protein sequence ID" value="OOF52402.1"/>
    <property type="molecule type" value="Genomic_DNA"/>
</dbReference>
<feature type="transmembrane region" description="Helical" evidence="1">
    <location>
        <begin position="342"/>
        <end position="358"/>
    </location>
</feature>
<feature type="transmembrane region" description="Helical" evidence="1">
    <location>
        <begin position="151"/>
        <end position="171"/>
    </location>
</feature>
<sequence length="391" mass="45751">MLVEKKQYSVFFFIPFGIWVLYRQIFSSRYASLVPDADAYFALFNYSLFFLFIACILFTYKLNKETWVDLLVIFTFALSTLVTKQNGFLINFCLVFILCKYIEFKKLLVAFLWLSLISLIVIYLGDLFGLYPNINIDLFREDGKERHLMGFGFPTLLPNYFYHFVLCYFIVRGTKLGVLELLCIVSCNYYLFYMTDTRAVYYLINLLCFLLFVNKWCNIDYHSKWGVGFFFKFGTLFSYIICFLVAVYLQCTFNPEIDWMLNIDKALSGRLWLGNHGFKEYGIHLFGANVEYVGFADVTKGKGYFYIDSAFQQLLINYGIIPSLLLAIGFTKLAYLIIQKNNVIFGLVLIFLMLHSLTDPQLINPTYNPIFFALAYLSSTKVKMRLFQELK</sequence>
<feature type="transmembrane region" description="Helical" evidence="1">
    <location>
        <begin position="315"/>
        <end position="335"/>
    </location>
</feature>
<keyword evidence="1" id="KW-1133">Transmembrane helix</keyword>
<dbReference type="AlphaFoldDB" id="A0A1V3JA14"/>
<protein>
    <recommendedName>
        <fullName evidence="4">Polymerase</fullName>
    </recommendedName>
</protein>
<keyword evidence="1" id="KW-0472">Membrane</keyword>
<proteinExistence type="predicted"/>
<keyword evidence="3" id="KW-1185">Reference proteome</keyword>
<comment type="caution">
    <text evidence="2">The sequence shown here is derived from an EMBL/GenBank/DDBJ whole genome shotgun (WGS) entry which is preliminary data.</text>
</comment>
<evidence type="ECO:0000256" key="1">
    <source>
        <dbReference type="SAM" id="Phobius"/>
    </source>
</evidence>
<feature type="transmembrane region" description="Helical" evidence="1">
    <location>
        <begin position="229"/>
        <end position="249"/>
    </location>
</feature>
<dbReference type="OrthoDB" id="7069156at2"/>
<accession>A0A1V3JA14</accession>
<reference evidence="2 3" key="1">
    <citation type="submission" date="2016-10" db="EMBL/GenBank/DDBJ databases">
        <title>Rodentibacter gen. nov. and new species.</title>
        <authorList>
            <person name="Christensen H."/>
        </authorList>
    </citation>
    <scope>NUCLEOTIDE SEQUENCE [LARGE SCALE GENOMIC DNA]</scope>
    <source>
        <strain evidence="2 3">1996246016</strain>
    </source>
</reference>